<dbReference type="InterPro" id="IPR036396">
    <property type="entry name" value="Cyt_P450_sf"/>
</dbReference>
<feature type="binding site" description="axial binding residue" evidence="12">
    <location>
        <position position="444"/>
    </location>
    <ligand>
        <name>heme</name>
        <dbReference type="ChEBI" id="CHEBI:30413"/>
    </ligand>
    <ligandPart>
        <name>Fe</name>
        <dbReference type="ChEBI" id="CHEBI:18248"/>
    </ligandPart>
</feature>
<dbReference type="STRING" id="1849047.A0A3D8QNU2"/>
<keyword evidence="4 12" id="KW-0349">Heme</keyword>
<keyword evidence="7 14" id="KW-1133">Transmembrane helix</keyword>
<dbReference type="PRINTS" id="PR00463">
    <property type="entry name" value="EP450I"/>
</dbReference>
<keyword evidence="11 14" id="KW-0472">Membrane</keyword>
<keyword evidence="10 13" id="KW-0503">Monooxygenase</keyword>
<dbReference type="PROSITE" id="PS00086">
    <property type="entry name" value="CYTOCHROME_P450"/>
    <property type="match status" value="1"/>
</dbReference>
<evidence type="ECO:0000256" key="3">
    <source>
        <dbReference type="ARBA" id="ARBA00010617"/>
    </source>
</evidence>
<evidence type="ECO:0000256" key="7">
    <source>
        <dbReference type="ARBA" id="ARBA00022989"/>
    </source>
</evidence>
<dbReference type="InterPro" id="IPR002401">
    <property type="entry name" value="Cyt_P450_E_grp-I"/>
</dbReference>
<dbReference type="GO" id="GO:0004497">
    <property type="term" value="F:monooxygenase activity"/>
    <property type="evidence" value="ECO:0007669"/>
    <property type="project" value="UniProtKB-KW"/>
</dbReference>
<sequence>MVLEEISQLKWPLLAATVCYLIGGAVYRLYLSPLAKFPGPKLAALTLWYEFYYDVIKTGTYIFEIEKMHEKYGPIVRINPYELHVNDPNFYEELYAGGGKKRNKYGWFVRVFGGIKDGAIATVDHDLHRIRRGAINPFFSKANVRKLESGIIQAKVDKLLARMQQLEKTGQPVDLNLMYSAFTSDVIVEYAFGKSHDYLDNEDFNKNFFHMMSSMHHVGALARHFGWFLPVMLSIPEFITTRIDKGMAAFANFQDTCKSQIAGIMNEMESHSSKPIPTIFHDIINSDLAPKEKTLDRLWQEGQTFVAAGTETTAWCLTVITFHLLQNPEILQKLQDELRESKATSSTQLEKLPYLSAIIQEGLRLSFGVCSRLPRTAPTTQLQLQDGNKVWTIPADTPVSMSAGLIHLDPCIFPSPLEFEPERWINNKSLDKYLVAFSKGSRQCVGINLAYSEMYICLNAVFARYGAVGMVTPAKMVLYETTKEDVEMKHDLFVPGPKLDSKGVRVFFE</sequence>
<dbReference type="PRINTS" id="PR00385">
    <property type="entry name" value="P450"/>
</dbReference>
<evidence type="ECO:0000313" key="16">
    <source>
        <dbReference type="Proteomes" id="UP000256645"/>
    </source>
</evidence>
<evidence type="ECO:0000256" key="6">
    <source>
        <dbReference type="ARBA" id="ARBA00022723"/>
    </source>
</evidence>
<dbReference type="PANTHER" id="PTHR24305:SF157">
    <property type="entry name" value="N-ACETYLTRYPTOPHAN 6-HYDROXYLASE IVOC-RELATED"/>
    <property type="match status" value="1"/>
</dbReference>
<evidence type="ECO:0000256" key="11">
    <source>
        <dbReference type="ARBA" id="ARBA00023136"/>
    </source>
</evidence>
<dbReference type="GO" id="GO:0016020">
    <property type="term" value="C:membrane"/>
    <property type="evidence" value="ECO:0007669"/>
    <property type="project" value="UniProtKB-SubCell"/>
</dbReference>
<evidence type="ECO:0000256" key="12">
    <source>
        <dbReference type="PIRSR" id="PIRSR602401-1"/>
    </source>
</evidence>
<accession>A0A3D8QNU2</accession>
<dbReference type="PANTHER" id="PTHR24305">
    <property type="entry name" value="CYTOCHROME P450"/>
    <property type="match status" value="1"/>
</dbReference>
<organism evidence="15 16">
    <name type="scientific">Coleophoma cylindrospora</name>
    <dbReference type="NCBI Taxonomy" id="1849047"/>
    <lineage>
        <taxon>Eukaryota</taxon>
        <taxon>Fungi</taxon>
        <taxon>Dikarya</taxon>
        <taxon>Ascomycota</taxon>
        <taxon>Pezizomycotina</taxon>
        <taxon>Leotiomycetes</taxon>
        <taxon>Helotiales</taxon>
        <taxon>Dermateaceae</taxon>
        <taxon>Coleophoma</taxon>
    </lineage>
</organism>
<evidence type="ECO:0000256" key="8">
    <source>
        <dbReference type="ARBA" id="ARBA00023002"/>
    </source>
</evidence>
<feature type="transmembrane region" description="Helical" evidence="14">
    <location>
        <begin position="12"/>
        <end position="31"/>
    </location>
</feature>
<gene>
    <name evidence="15" type="ORF">BP6252_10936</name>
</gene>
<keyword evidence="8 13" id="KW-0560">Oxidoreductase</keyword>
<dbReference type="InterPro" id="IPR001128">
    <property type="entry name" value="Cyt_P450"/>
</dbReference>
<dbReference type="InterPro" id="IPR017972">
    <property type="entry name" value="Cyt_P450_CS"/>
</dbReference>
<evidence type="ECO:0008006" key="17">
    <source>
        <dbReference type="Google" id="ProtNLM"/>
    </source>
</evidence>
<dbReference type="OrthoDB" id="3945418at2759"/>
<dbReference type="Gene3D" id="1.10.630.10">
    <property type="entry name" value="Cytochrome P450"/>
    <property type="match status" value="1"/>
</dbReference>
<evidence type="ECO:0000256" key="2">
    <source>
        <dbReference type="ARBA" id="ARBA00004167"/>
    </source>
</evidence>
<keyword evidence="16" id="KW-1185">Reference proteome</keyword>
<proteinExistence type="inferred from homology"/>
<evidence type="ECO:0000256" key="9">
    <source>
        <dbReference type="ARBA" id="ARBA00023004"/>
    </source>
</evidence>
<protein>
    <recommendedName>
        <fullName evidence="17">Cytochrome P450</fullName>
    </recommendedName>
</protein>
<dbReference type="AlphaFoldDB" id="A0A3D8QNU2"/>
<evidence type="ECO:0000256" key="4">
    <source>
        <dbReference type="ARBA" id="ARBA00022617"/>
    </source>
</evidence>
<dbReference type="Pfam" id="PF00067">
    <property type="entry name" value="p450"/>
    <property type="match status" value="1"/>
</dbReference>
<dbReference type="FunFam" id="1.10.630.10:FF:000069">
    <property type="entry name" value="Cytochrome P450, putative (Eurofung)"/>
    <property type="match status" value="1"/>
</dbReference>
<keyword evidence="5 14" id="KW-0812">Transmembrane</keyword>
<comment type="caution">
    <text evidence="15">The sequence shown here is derived from an EMBL/GenBank/DDBJ whole genome shotgun (WGS) entry which is preliminary data.</text>
</comment>
<dbReference type="GO" id="GO:0005506">
    <property type="term" value="F:iron ion binding"/>
    <property type="evidence" value="ECO:0007669"/>
    <property type="project" value="InterPro"/>
</dbReference>
<dbReference type="CDD" id="cd11062">
    <property type="entry name" value="CYP58-like"/>
    <property type="match status" value="1"/>
</dbReference>
<evidence type="ECO:0000256" key="13">
    <source>
        <dbReference type="RuleBase" id="RU000461"/>
    </source>
</evidence>
<dbReference type="EMBL" id="PDLM01000013">
    <property type="protein sequence ID" value="RDW63391.1"/>
    <property type="molecule type" value="Genomic_DNA"/>
</dbReference>
<name>A0A3D8QNU2_9HELO</name>
<dbReference type="InterPro" id="IPR050121">
    <property type="entry name" value="Cytochrome_P450_monoxygenase"/>
</dbReference>
<keyword evidence="6 12" id="KW-0479">Metal-binding</keyword>
<evidence type="ECO:0000256" key="1">
    <source>
        <dbReference type="ARBA" id="ARBA00001971"/>
    </source>
</evidence>
<dbReference type="Proteomes" id="UP000256645">
    <property type="component" value="Unassembled WGS sequence"/>
</dbReference>
<dbReference type="GO" id="GO:0016705">
    <property type="term" value="F:oxidoreductase activity, acting on paired donors, with incorporation or reduction of molecular oxygen"/>
    <property type="evidence" value="ECO:0007669"/>
    <property type="project" value="InterPro"/>
</dbReference>
<comment type="cofactor">
    <cofactor evidence="1 12">
        <name>heme</name>
        <dbReference type="ChEBI" id="CHEBI:30413"/>
    </cofactor>
</comment>
<dbReference type="GO" id="GO:0020037">
    <property type="term" value="F:heme binding"/>
    <property type="evidence" value="ECO:0007669"/>
    <property type="project" value="InterPro"/>
</dbReference>
<evidence type="ECO:0000256" key="14">
    <source>
        <dbReference type="SAM" id="Phobius"/>
    </source>
</evidence>
<evidence type="ECO:0000256" key="5">
    <source>
        <dbReference type="ARBA" id="ARBA00022692"/>
    </source>
</evidence>
<comment type="similarity">
    <text evidence="3 13">Belongs to the cytochrome P450 family.</text>
</comment>
<reference evidence="15 16" key="1">
    <citation type="journal article" date="2018" name="IMA Fungus">
        <title>IMA Genome-F 9: Draft genome sequence of Annulohypoxylon stygium, Aspergillus mulundensis, Berkeleyomyces basicola (syn. Thielaviopsis basicola), Ceratocystis smalleyi, two Cercospora beticola strains, Coleophoma cylindrospora, Fusarium fracticaudum, Phialophora cf. hyalina, and Morchella septimelata.</title>
        <authorList>
            <person name="Wingfield B.D."/>
            <person name="Bills G.F."/>
            <person name="Dong Y."/>
            <person name="Huang W."/>
            <person name="Nel W.J."/>
            <person name="Swalarsk-Parry B.S."/>
            <person name="Vaghefi N."/>
            <person name="Wilken P.M."/>
            <person name="An Z."/>
            <person name="de Beer Z.W."/>
            <person name="De Vos L."/>
            <person name="Chen L."/>
            <person name="Duong T.A."/>
            <person name="Gao Y."/>
            <person name="Hammerbacher A."/>
            <person name="Kikkert J.R."/>
            <person name="Li Y."/>
            <person name="Li H."/>
            <person name="Li K."/>
            <person name="Li Q."/>
            <person name="Liu X."/>
            <person name="Ma X."/>
            <person name="Naidoo K."/>
            <person name="Pethybridge S.J."/>
            <person name="Sun J."/>
            <person name="Steenkamp E.T."/>
            <person name="van der Nest M.A."/>
            <person name="van Wyk S."/>
            <person name="Wingfield M.J."/>
            <person name="Xiong C."/>
            <person name="Yue Q."/>
            <person name="Zhang X."/>
        </authorList>
    </citation>
    <scope>NUCLEOTIDE SEQUENCE [LARGE SCALE GENOMIC DNA]</scope>
    <source>
        <strain evidence="15 16">BP6252</strain>
    </source>
</reference>
<keyword evidence="9 12" id="KW-0408">Iron</keyword>
<evidence type="ECO:0000256" key="10">
    <source>
        <dbReference type="ARBA" id="ARBA00023033"/>
    </source>
</evidence>
<dbReference type="SUPFAM" id="SSF48264">
    <property type="entry name" value="Cytochrome P450"/>
    <property type="match status" value="1"/>
</dbReference>
<evidence type="ECO:0000313" key="15">
    <source>
        <dbReference type="EMBL" id="RDW63391.1"/>
    </source>
</evidence>
<comment type="subcellular location">
    <subcellularLocation>
        <location evidence="2">Membrane</location>
        <topology evidence="2">Single-pass membrane protein</topology>
    </subcellularLocation>
</comment>